<sequence>MSRSQLLELPAVLQGEHGAEMGHGLEQRRERVKELAEPEVQEELDRQLEELDIERTAAVPAPAALPAANRDKWRPDGLQGIDVSSHQGNVGWATEWNYGARFAYVKTTEALTYQNPYFEQQYTGSYNQGMIRGAHHFAIPNVSSGKAQAHYMLSNGGGWSAAGRALPPLLDIEYNPYPELGNTCYNMSASQMVAWIRDFSNTIKAKTGRYPAIYTTSGWWNQCTGSSAAFRDHPLHIAEYGDSYPDPLPAGWTGWDIWQYSSSGPFVGDSNVWRGSWTDLKNFAGLYDRRLRNAAPGDLTGDGNADLLSRRTDGTMWPYPGNGSGGFATARRIGSGWQKYNAIVGAGDLNGDGRPDVLARHTDG</sequence>
<dbReference type="InterPro" id="IPR002053">
    <property type="entry name" value="Glyco_hydro_25"/>
</dbReference>
<comment type="similarity">
    <text evidence="1">Belongs to the glycosyl hydrolase 25 family.</text>
</comment>
<dbReference type="Pfam" id="PF13517">
    <property type="entry name" value="FG-GAP_3"/>
    <property type="match status" value="1"/>
</dbReference>
<dbReference type="PANTHER" id="PTHR34135:SF2">
    <property type="entry name" value="LYSOZYME"/>
    <property type="match status" value="1"/>
</dbReference>
<feature type="region of interest" description="Disordered" evidence="4">
    <location>
        <begin position="1"/>
        <end position="24"/>
    </location>
</feature>
<dbReference type="InterPro" id="IPR013517">
    <property type="entry name" value="FG-GAP"/>
</dbReference>
<dbReference type="SUPFAM" id="SSF51445">
    <property type="entry name" value="(Trans)glycosidases"/>
    <property type="match status" value="1"/>
</dbReference>
<evidence type="ECO:0000313" key="5">
    <source>
        <dbReference type="EMBL" id="NKX49339.1"/>
    </source>
</evidence>
<feature type="non-terminal residue" evidence="5">
    <location>
        <position position="364"/>
    </location>
</feature>
<comment type="caution">
    <text evidence="5">The sequence shown here is derived from an EMBL/GenBank/DDBJ whole genome shotgun (WGS) entry which is preliminary data.</text>
</comment>
<name>A0ABX1JLS7_9MICC</name>
<keyword evidence="3" id="KW-0326">Glycosidase</keyword>
<gene>
    <name evidence="5" type="ORF">HER39_01830</name>
</gene>
<dbReference type="Proteomes" id="UP000523795">
    <property type="component" value="Unassembled WGS sequence"/>
</dbReference>
<proteinExistence type="inferred from homology"/>
<dbReference type="SMART" id="SM00641">
    <property type="entry name" value="Glyco_25"/>
    <property type="match status" value="1"/>
</dbReference>
<keyword evidence="6" id="KW-1185">Reference proteome</keyword>
<dbReference type="EMBL" id="JAAZSR010000012">
    <property type="protein sequence ID" value="NKX49339.1"/>
    <property type="molecule type" value="Genomic_DNA"/>
</dbReference>
<dbReference type="Pfam" id="PF01183">
    <property type="entry name" value="Glyco_hydro_25"/>
    <property type="match status" value="1"/>
</dbReference>
<evidence type="ECO:0000313" key="6">
    <source>
        <dbReference type="Proteomes" id="UP000523795"/>
    </source>
</evidence>
<dbReference type="PROSITE" id="PS51904">
    <property type="entry name" value="GLYCOSYL_HYDROL_F25_2"/>
    <property type="match status" value="1"/>
</dbReference>
<dbReference type="PANTHER" id="PTHR34135">
    <property type="entry name" value="LYSOZYME"/>
    <property type="match status" value="1"/>
</dbReference>
<dbReference type="CDD" id="cd06412">
    <property type="entry name" value="GH25_CH-type"/>
    <property type="match status" value="1"/>
</dbReference>
<evidence type="ECO:0000256" key="3">
    <source>
        <dbReference type="ARBA" id="ARBA00023295"/>
    </source>
</evidence>
<evidence type="ECO:0000256" key="1">
    <source>
        <dbReference type="ARBA" id="ARBA00010646"/>
    </source>
</evidence>
<dbReference type="Gene3D" id="3.20.20.80">
    <property type="entry name" value="Glycosidases"/>
    <property type="match status" value="1"/>
</dbReference>
<evidence type="ECO:0000256" key="4">
    <source>
        <dbReference type="SAM" id="MobiDB-lite"/>
    </source>
</evidence>
<reference evidence="5 6" key="1">
    <citation type="submission" date="2020-04" db="EMBL/GenBank/DDBJ databases">
        <authorList>
            <person name="Liu S."/>
        </authorList>
    </citation>
    <scope>NUCLEOTIDE SEQUENCE [LARGE SCALE GENOMIC DNA]</scope>
    <source>
        <strain evidence="5 6">CGMCC 1.15091</strain>
    </source>
</reference>
<keyword evidence="2" id="KW-0378">Hydrolase</keyword>
<accession>A0ABX1JLS7</accession>
<organism evidence="5 6">
    <name type="scientific">Arthrobacter deserti</name>
    <dbReference type="NCBI Taxonomy" id="1742687"/>
    <lineage>
        <taxon>Bacteria</taxon>
        <taxon>Bacillati</taxon>
        <taxon>Actinomycetota</taxon>
        <taxon>Actinomycetes</taxon>
        <taxon>Micrococcales</taxon>
        <taxon>Micrococcaceae</taxon>
        <taxon>Arthrobacter</taxon>
    </lineage>
</organism>
<dbReference type="InterPro" id="IPR017853">
    <property type="entry name" value="GH"/>
</dbReference>
<dbReference type="InterPro" id="IPR018077">
    <property type="entry name" value="Glyco_hydro_fam25_subgr"/>
</dbReference>
<evidence type="ECO:0000256" key="2">
    <source>
        <dbReference type="ARBA" id="ARBA00022801"/>
    </source>
</evidence>
<protein>
    <submittedName>
        <fullName evidence="5">Lysozyme M1</fullName>
    </submittedName>
</protein>